<reference evidence="2 3" key="1">
    <citation type="submission" date="2022-03" db="EMBL/GenBank/DDBJ databases">
        <title>Draft genome sequence of Furfurilactobacillus curtus JCM 31185.</title>
        <authorList>
            <person name="Suzuki S."/>
            <person name="Endo A."/>
            <person name="Kajikawa A."/>
        </authorList>
    </citation>
    <scope>NUCLEOTIDE SEQUENCE [LARGE SCALE GENOMIC DNA]</scope>
    <source>
        <strain evidence="2 3">JCM 31185</strain>
    </source>
</reference>
<feature type="domain" description="NAD-dependent epimerase/dehydratase" evidence="1">
    <location>
        <begin position="4"/>
        <end position="217"/>
    </location>
</feature>
<dbReference type="PANTHER" id="PTHR48079:SF9">
    <property type="entry name" value="PUTATIVE-RELATED"/>
    <property type="match status" value="1"/>
</dbReference>
<dbReference type="Pfam" id="PF01370">
    <property type="entry name" value="Epimerase"/>
    <property type="match status" value="1"/>
</dbReference>
<evidence type="ECO:0000313" key="2">
    <source>
        <dbReference type="EMBL" id="GKT06077.1"/>
    </source>
</evidence>
<comment type="caution">
    <text evidence="2">The sequence shown here is derived from an EMBL/GenBank/DDBJ whole genome shotgun (WGS) entry which is preliminary data.</text>
</comment>
<dbReference type="PANTHER" id="PTHR48079">
    <property type="entry name" value="PROTEIN YEEZ"/>
    <property type="match status" value="1"/>
</dbReference>
<dbReference type="InterPro" id="IPR051783">
    <property type="entry name" value="NAD(P)-dependent_oxidoreduct"/>
</dbReference>
<dbReference type="RefSeq" id="WP_407883909.1">
    <property type="nucleotide sequence ID" value="NZ_BQXO01000003.1"/>
</dbReference>
<dbReference type="InterPro" id="IPR036291">
    <property type="entry name" value="NAD(P)-bd_dom_sf"/>
</dbReference>
<sequence>MKLFVTGGTGFIGSAVVKKLIAHGHEVTGLSRSTHGDQVLAGLGATSLRGTLDDLTTLAEAAQQADGVLHLGYNNDFNHYDEAVAQDLAAVKAMLAALAGSNKPFVNTSGTLMVTDLGRSATEQDTAPLTGRAVSESLARQSAQEGVRGMAVRLSPTVHDEHRQGFGTLLAGLAVQHGQAAYVGEGTTRWPSVHRLDAADLFVAALEHGEAGAVYNAAAETGITVKAIATTIGQSLKLPITALTPADAEAYFGWFTNGIQQDNPTSSDWTQNALNWHPTHPGLLADLATFLNNPENVAHLTAH</sequence>
<dbReference type="InterPro" id="IPR001509">
    <property type="entry name" value="Epimerase_deHydtase"/>
</dbReference>
<proteinExistence type="predicted"/>
<dbReference type="EMBL" id="BQXO01000003">
    <property type="protein sequence ID" value="GKT06077.1"/>
    <property type="molecule type" value="Genomic_DNA"/>
</dbReference>
<accession>A0ABQ5JNF7</accession>
<dbReference type="Gene3D" id="3.40.50.720">
    <property type="entry name" value="NAD(P)-binding Rossmann-like Domain"/>
    <property type="match status" value="1"/>
</dbReference>
<dbReference type="SUPFAM" id="SSF51735">
    <property type="entry name" value="NAD(P)-binding Rossmann-fold domains"/>
    <property type="match status" value="1"/>
</dbReference>
<name>A0ABQ5JNF7_9LACO</name>
<gene>
    <name evidence="2" type="ORF">JCM31185_13650</name>
</gene>
<dbReference type="CDD" id="cd05262">
    <property type="entry name" value="SDR_a7"/>
    <property type="match status" value="1"/>
</dbReference>
<organism evidence="2 3">
    <name type="scientific">Furfurilactobacillus curtus</name>
    <dbReference type="NCBI Taxonomy" id="1746200"/>
    <lineage>
        <taxon>Bacteria</taxon>
        <taxon>Bacillati</taxon>
        <taxon>Bacillota</taxon>
        <taxon>Bacilli</taxon>
        <taxon>Lactobacillales</taxon>
        <taxon>Lactobacillaceae</taxon>
        <taxon>Furfurilactobacillus</taxon>
    </lineage>
</organism>
<evidence type="ECO:0000313" key="3">
    <source>
        <dbReference type="Proteomes" id="UP001628078"/>
    </source>
</evidence>
<protein>
    <submittedName>
        <fullName evidence="2">NAD-dependent epimerase/dehydratase</fullName>
    </submittedName>
</protein>
<dbReference type="Proteomes" id="UP001628078">
    <property type="component" value="Unassembled WGS sequence"/>
</dbReference>
<evidence type="ECO:0000259" key="1">
    <source>
        <dbReference type="Pfam" id="PF01370"/>
    </source>
</evidence>
<keyword evidence="3" id="KW-1185">Reference proteome</keyword>